<keyword evidence="2" id="KW-1185">Reference proteome</keyword>
<sequence length="226" mass="24278">MGSQYRRGFGFIIFSSKLSWSRSPSLQASEITNSSHLSLFPTLPDISVVGIMDGSTVSCEEEEFIPGAASMLSSASMVDIKWVFDHLAGVQGPGTSKSLVLGFWRDLFLGTVAFIFESHLRDFLLMQGDGIGHHLPLFFSILFLQTDILEGLSFLSAGCSLSGPLLAVVCLRPILSLLDGSLVPLMAWVTGVVVSKVAGIVHLMDDTALGAGWVLLHAAVLHLEGW</sequence>
<name>A0ACC4AXL3_POPAL</name>
<organism evidence="1 2">
    <name type="scientific">Populus alba</name>
    <name type="common">White poplar</name>
    <dbReference type="NCBI Taxonomy" id="43335"/>
    <lineage>
        <taxon>Eukaryota</taxon>
        <taxon>Viridiplantae</taxon>
        <taxon>Streptophyta</taxon>
        <taxon>Embryophyta</taxon>
        <taxon>Tracheophyta</taxon>
        <taxon>Spermatophyta</taxon>
        <taxon>Magnoliopsida</taxon>
        <taxon>eudicotyledons</taxon>
        <taxon>Gunneridae</taxon>
        <taxon>Pentapetalae</taxon>
        <taxon>rosids</taxon>
        <taxon>fabids</taxon>
        <taxon>Malpighiales</taxon>
        <taxon>Salicaceae</taxon>
        <taxon>Saliceae</taxon>
        <taxon>Populus</taxon>
    </lineage>
</organism>
<reference evidence="1 2" key="1">
    <citation type="journal article" date="2024" name="Plant Biotechnol. J.">
        <title>Genome and CRISPR/Cas9 system of a widespread forest tree (Populus alba) in the world.</title>
        <authorList>
            <person name="Liu Y.J."/>
            <person name="Jiang P.F."/>
            <person name="Han X.M."/>
            <person name="Li X.Y."/>
            <person name="Wang H.M."/>
            <person name="Wang Y.J."/>
            <person name="Wang X.X."/>
            <person name="Zeng Q.Y."/>
        </authorList>
    </citation>
    <scope>NUCLEOTIDE SEQUENCE [LARGE SCALE GENOMIC DNA]</scope>
    <source>
        <strain evidence="2">cv. PAL-ZL1</strain>
    </source>
</reference>
<protein>
    <submittedName>
        <fullName evidence="1">Uncharacterized protein</fullName>
    </submittedName>
</protein>
<proteinExistence type="predicted"/>
<dbReference type="EMBL" id="RCHU02000015">
    <property type="protein sequence ID" value="KAL3570885.1"/>
    <property type="molecule type" value="Genomic_DNA"/>
</dbReference>
<evidence type="ECO:0000313" key="2">
    <source>
        <dbReference type="Proteomes" id="UP000309997"/>
    </source>
</evidence>
<accession>A0ACC4AXL3</accession>
<dbReference type="Proteomes" id="UP000309997">
    <property type="component" value="Unassembled WGS sequence"/>
</dbReference>
<gene>
    <name evidence="1" type="ORF">D5086_028134</name>
</gene>
<comment type="caution">
    <text evidence="1">The sequence shown here is derived from an EMBL/GenBank/DDBJ whole genome shotgun (WGS) entry which is preliminary data.</text>
</comment>
<evidence type="ECO:0000313" key="1">
    <source>
        <dbReference type="EMBL" id="KAL3570885.1"/>
    </source>
</evidence>